<name>A0A8X7CRB4_9ARAC</name>
<evidence type="ECO:0000313" key="2">
    <source>
        <dbReference type="Proteomes" id="UP000886998"/>
    </source>
</evidence>
<sequence length="78" mass="8887">MSRALLCFQKSSNRWRPLQNLPNPTNFRHFESLGGASQKRSRLFPAYTSEVSAGSRSVRGSRAWKVSDRLMRVVVCLC</sequence>
<dbReference type="Proteomes" id="UP000886998">
    <property type="component" value="Unassembled WGS sequence"/>
</dbReference>
<dbReference type="EMBL" id="BMAV01022852">
    <property type="protein sequence ID" value="GFY78183.1"/>
    <property type="molecule type" value="Genomic_DNA"/>
</dbReference>
<reference evidence="1" key="1">
    <citation type="submission" date="2020-08" db="EMBL/GenBank/DDBJ databases">
        <title>Multicomponent nature underlies the extraordinary mechanical properties of spider dragline silk.</title>
        <authorList>
            <person name="Kono N."/>
            <person name="Nakamura H."/>
            <person name="Mori M."/>
            <person name="Yoshida Y."/>
            <person name="Ohtoshi R."/>
            <person name="Malay A.D."/>
            <person name="Moran D.A.P."/>
            <person name="Tomita M."/>
            <person name="Numata K."/>
            <person name="Arakawa K."/>
        </authorList>
    </citation>
    <scope>NUCLEOTIDE SEQUENCE</scope>
</reference>
<keyword evidence="2" id="KW-1185">Reference proteome</keyword>
<proteinExistence type="predicted"/>
<accession>A0A8X7CRB4</accession>
<gene>
    <name evidence="1" type="ORF">TNIN_127131</name>
</gene>
<organism evidence="1 2">
    <name type="scientific">Trichonephila inaurata madagascariensis</name>
    <dbReference type="NCBI Taxonomy" id="2747483"/>
    <lineage>
        <taxon>Eukaryota</taxon>
        <taxon>Metazoa</taxon>
        <taxon>Ecdysozoa</taxon>
        <taxon>Arthropoda</taxon>
        <taxon>Chelicerata</taxon>
        <taxon>Arachnida</taxon>
        <taxon>Araneae</taxon>
        <taxon>Araneomorphae</taxon>
        <taxon>Entelegynae</taxon>
        <taxon>Araneoidea</taxon>
        <taxon>Nephilidae</taxon>
        <taxon>Trichonephila</taxon>
        <taxon>Trichonephila inaurata</taxon>
    </lineage>
</organism>
<protein>
    <submittedName>
        <fullName evidence="1">Uncharacterized protein</fullName>
    </submittedName>
</protein>
<comment type="caution">
    <text evidence="1">The sequence shown here is derived from an EMBL/GenBank/DDBJ whole genome shotgun (WGS) entry which is preliminary data.</text>
</comment>
<evidence type="ECO:0000313" key="1">
    <source>
        <dbReference type="EMBL" id="GFY78183.1"/>
    </source>
</evidence>
<dbReference type="AlphaFoldDB" id="A0A8X7CRB4"/>